<dbReference type="EMBL" id="BLXZ01000005">
    <property type="protein sequence ID" value="GFO69206.1"/>
    <property type="molecule type" value="Genomic_DNA"/>
</dbReference>
<dbReference type="AlphaFoldDB" id="A0A6V8N9E2"/>
<name>A0A6V8N9E2_9BACT</name>
<organism evidence="1 2">
    <name type="scientific">Geomonas limicola</name>
    <dbReference type="NCBI Taxonomy" id="2740186"/>
    <lineage>
        <taxon>Bacteria</taxon>
        <taxon>Pseudomonadati</taxon>
        <taxon>Thermodesulfobacteriota</taxon>
        <taxon>Desulfuromonadia</taxon>
        <taxon>Geobacterales</taxon>
        <taxon>Geobacteraceae</taxon>
        <taxon>Geomonas</taxon>
    </lineage>
</organism>
<evidence type="ECO:0000313" key="1">
    <source>
        <dbReference type="EMBL" id="GFO69206.1"/>
    </source>
</evidence>
<reference evidence="2" key="1">
    <citation type="submission" date="2020-06" db="EMBL/GenBank/DDBJ databases">
        <title>Draft genomic sequecing of Geomonas sp. Red745.</title>
        <authorList>
            <person name="Itoh H."/>
            <person name="Xu Z.X."/>
            <person name="Ushijima N."/>
            <person name="Masuda Y."/>
            <person name="Shiratori Y."/>
            <person name="Senoo K."/>
        </authorList>
    </citation>
    <scope>NUCLEOTIDE SEQUENCE [LARGE SCALE GENOMIC DNA]</scope>
    <source>
        <strain evidence="2">Red745</strain>
    </source>
</reference>
<comment type="caution">
    <text evidence="1">The sequence shown here is derived from an EMBL/GenBank/DDBJ whole genome shotgun (WGS) entry which is preliminary data.</text>
</comment>
<dbReference type="Proteomes" id="UP000587586">
    <property type="component" value="Unassembled WGS sequence"/>
</dbReference>
<gene>
    <name evidence="1" type="ORF">GMLC_27850</name>
</gene>
<proteinExistence type="predicted"/>
<evidence type="ECO:0000313" key="2">
    <source>
        <dbReference type="Proteomes" id="UP000587586"/>
    </source>
</evidence>
<keyword evidence="2" id="KW-1185">Reference proteome</keyword>
<accession>A0A6V8N9E2</accession>
<sequence>MGWQRKAIAKQALEYSLRAVEFPDYLIEPCHPGYSRGEQAPAQQGEA</sequence>
<protein>
    <submittedName>
        <fullName evidence="1">Uncharacterized protein</fullName>
    </submittedName>
</protein>